<accession>I4EI66</accession>
<organism evidence="2 3">
    <name type="scientific">Nitrolancea hollandica Lb</name>
    <dbReference type="NCBI Taxonomy" id="1129897"/>
    <lineage>
        <taxon>Bacteria</taxon>
        <taxon>Pseudomonadati</taxon>
        <taxon>Thermomicrobiota</taxon>
        <taxon>Thermomicrobia</taxon>
        <taxon>Sphaerobacterales</taxon>
        <taxon>Sphaerobacterineae</taxon>
        <taxon>Sphaerobacteraceae</taxon>
        <taxon>Nitrolancea</taxon>
    </lineage>
</organism>
<sequence>MSISEIIITILIFVIAGGVSIGVTIWTLQRRSGGYTKK</sequence>
<dbReference type="Proteomes" id="UP000004221">
    <property type="component" value="Unassembled WGS sequence"/>
</dbReference>
<dbReference type="AlphaFoldDB" id="I4EI66"/>
<name>I4EI66_9BACT</name>
<reference evidence="2 3" key="1">
    <citation type="journal article" date="2012" name="ISME J.">
        <title>Nitrification expanded: discovery, physiology and genomics of a nitrite-oxidizing bacterium from the phylum Chloroflexi.</title>
        <authorList>
            <person name="Sorokin D.Y."/>
            <person name="Lucker S."/>
            <person name="Vejmelkova D."/>
            <person name="Kostrikina N.A."/>
            <person name="Kleerebezem R."/>
            <person name="Rijpstra W.I."/>
            <person name="Damste J.S."/>
            <person name="Le Paslier D."/>
            <person name="Muyzer G."/>
            <person name="Wagner M."/>
            <person name="van Loosdrecht M.C."/>
            <person name="Daims H."/>
        </authorList>
    </citation>
    <scope>NUCLEOTIDE SEQUENCE [LARGE SCALE GENOMIC DNA]</scope>
    <source>
        <strain evidence="3">none</strain>
    </source>
</reference>
<dbReference type="EMBL" id="CAGS01000263">
    <property type="protein sequence ID" value="CCF84378.1"/>
    <property type="molecule type" value="Genomic_DNA"/>
</dbReference>
<evidence type="ECO:0000313" key="3">
    <source>
        <dbReference type="Proteomes" id="UP000004221"/>
    </source>
</evidence>
<evidence type="ECO:0000256" key="1">
    <source>
        <dbReference type="SAM" id="Phobius"/>
    </source>
</evidence>
<protein>
    <submittedName>
        <fullName evidence="2">Uncharacterized protein</fullName>
    </submittedName>
</protein>
<keyword evidence="1" id="KW-0472">Membrane</keyword>
<keyword evidence="1" id="KW-0812">Transmembrane</keyword>
<gene>
    <name evidence="2" type="ORF">NITHO_3350009</name>
</gene>
<evidence type="ECO:0000313" key="2">
    <source>
        <dbReference type="EMBL" id="CCF84378.1"/>
    </source>
</evidence>
<comment type="caution">
    <text evidence="2">The sequence shown here is derived from an EMBL/GenBank/DDBJ whole genome shotgun (WGS) entry which is preliminary data.</text>
</comment>
<feature type="transmembrane region" description="Helical" evidence="1">
    <location>
        <begin position="6"/>
        <end position="28"/>
    </location>
</feature>
<keyword evidence="1" id="KW-1133">Transmembrane helix</keyword>
<keyword evidence="3" id="KW-1185">Reference proteome</keyword>
<proteinExistence type="predicted"/>